<keyword evidence="3" id="KW-1185">Reference proteome</keyword>
<dbReference type="EMBL" id="CP039690">
    <property type="protein sequence ID" value="QCI65781.1"/>
    <property type="molecule type" value="Genomic_DNA"/>
</dbReference>
<dbReference type="Pfam" id="PF13467">
    <property type="entry name" value="RHH_4"/>
    <property type="match status" value="1"/>
</dbReference>
<feature type="domain" description="Ribbon-helix-helix" evidence="1">
    <location>
        <begin position="6"/>
        <end position="68"/>
    </location>
</feature>
<proteinExistence type="predicted"/>
<dbReference type="InterPro" id="IPR027373">
    <property type="entry name" value="RHH_dom"/>
</dbReference>
<sequence length="76" mass="8734">MKSHVVKRSIVVEGHKTSVSLEDEFWTAVKEIAAERRETLSDLVGHIDGDRTHGNLSSSIRLFVLEYYRSRHERPA</sequence>
<dbReference type="RefSeq" id="WP_136961227.1">
    <property type="nucleotide sequence ID" value="NZ_CP039690.1"/>
</dbReference>
<accession>A0A4D7AZK2</accession>
<evidence type="ECO:0000313" key="3">
    <source>
        <dbReference type="Proteomes" id="UP000298781"/>
    </source>
</evidence>
<name>A0A4D7AZK2_9HYPH</name>
<dbReference type="Proteomes" id="UP000298781">
    <property type="component" value="Chromosome"/>
</dbReference>
<dbReference type="KEGG" id="pstg:E8M01_17125"/>
<protein>
    <submittedName>
        <fullName evidence="2">Aryl-sulfate sulfotransferase</fullName>
    </submittedName>
</protein>
<dbReference type="OrthoDB" id="7477016at2"/>
<reference evidence="2 3" key="1">
    <citation type="submission" date="2019-04" db="EMBL/GenBank/DDBJ databases">
        <title>Phreatobacter aquaticus sp. nov.</title>
        <authorList>
            <person name="Choi A."/>
        </authorList>
    </citation>
    <scope>NUCLEOTIDE SEQUENCE [LARGE SCALE GENOMIC DNA]</scope>
    <source>
        <strain evidence="2 3">KCTC 52518</strain>
    </source>
</reference>
<evidence type="ECO:0000259" key="1">
    <source>
        <dbReference type="Pfam" id="PF13467"/>
    </source>
</evidence>
<dbReference type="AlphaFoldDB" id="A0A4D7AZK2"/>
<dbReference type="InterPro" id="IPR038268">
    <property type="entry name" value="RHH_sf"/>
</dbReference>
<gene>
    <name evidence="2" type="ORF">E8M01_17125</name>
</gene>
<dbReference type="GO" id="GO:0016740">
    <property type="term" value="F:transferase activity"/>
    <property type="evidence" value="ECO:0007669"/>
    <property type="project" value="UniProtKB-KW"/>
</dbReference>
<keyword evidence="2" id="KW-0808">Transferase</keyword>
<dbReference type="Gene3D" id="1.10.3990.20">
    <property type="entry name" value="protein bp1543"/>
    <property type="match status" value="1"/>
</dbReference>
<evidence type="ECO:0000313" key="2">
    <source>
        <dbReference type="EMBL" id="QCI65781.1"/>
    </source>
</evidence>
<organism evidence="2 3">
    <name type="scientific">Phreatobacter stygius</name>
    <dbReference type="NCBI Taxonomy" id="1940610"/>
    <lineage>
        <taxon>Bacteria</taxon>
        <taxon>Pseudomonadati</taxon>
        <taxon>Pseudomonadota</taxon>
        <taxon>Alphaproteobacteria</taxon>
        <taxon>Hyphomicrobiales</taxon>
        <taxon>Phreatobacteraceae</taxon>
        <taxon>Phreatobacter</taxon>
    </lineage>
</organism>